<evidence type="ECO:0000313" key="1">
    <source>
        <dbReference type="EMBL" id="KIM97443.1"/>
    </source>
</evidence>
<name>A0A0C3CES1_OIDMZ</name>
<accession>A0A0C3CES1</accession>
<dbReference type="InParanoid" id="A0A0C3CES1"/>
<sequence>MGSMNHSVLDGESLVRSELLSAMGVIIDQMNFEWGQSYLIFPALILSFSQGKGRIIQAYFDGSAFYIRHSC</sequence>
<keyword evidence="2" id="KW-1185">Reference proteome</keyword>
<reference evidence="2" key="2">
    <citation type="submission" date="2015-01" db="EMBL/GenBank/DDBJ databases">
        <title>Evolutionary Origins and Diversification of the Mycorrhizal Mutualists.</title>
        <authorList>
            <consortium name="DOE Joint Genome Institute"/>
            <consortium name="Mycorrhizal Genomics Consortium"/>
            <person name="Kohler A."/>
            <person name="Kuo A."/>
            <person name="Nagy L.G."/>
            <person name="Floudas D."/>
            <person name="Copeland A."/>
            <person name="Barry K.W."/>
            <person name="Cichocki N."/>
            <person name="Veneault-Fourrey C."/>
            <person name="LaButti K."/>
            <person name="Lindquist E.A."/>
            <person name="Lipzen A."/>
            <person name="Lundell T."/>
            <person name="Morin E."/>
            <person name="Murat C."/>
            <person name="Riley R."/>
            <person name="Ohm R."/>
            <person name="Sun H."/>
            <person name="Tunlid A."/>
            <person name="Henrissat B."/>
            <person name="Grigoriev I.V."/>
            <person name="Hibbett D.S."/>
            <person name="Martin F."/>
        </authorList>
    </citation>
    <scope>NUCLEOTIDE SEQUENCE [LARGE SCALE GENOMIC DNA]</scope>
    <source>
        <strain evidence="2">Zn</strain>
    </source>
</reference>
<dbReference type="EMBL" id="KN832882">
    <property type="protein sequence ID" value="KIM97443.1"/>
    <property type="molecule type" value="Genomic_DNA"/>
</dbReference>
<dbReference type="AlphaFoldDB" id="A0A0C3CES1"/>
<reference evidence="1 2" key="1">
    <citation type="submission" date="2014-04" db="EMBL/GenBank/DDBJ databases">
        <authorList>
            <consortium name="DOE Joint Genome Institute"/>
            <person name="Kuo A."/>
            <person name="Martino E."/>
            <person name="Perotto S."/>
            <person name="Kohler A."/>
            <person name="Nagy L.G."/>
            <person name="Floudas D."/>
            <person name="Copeland A."/>
            <person name="Barry K.W."/>
            <person name="Cichocki N."/>
            <person name="Veneault-Fourrey C."/>
            <person name="LaButti K."/>
            <person name="Lindquist E.A."/>
            <person name="Lipzen A."/>
            <person name="Lundell T."/>
            <person name="Morin E."/>
            <person name="Murat C."/>
            <person name="Sun H."/>
            <person name="Tunlid A."/>
            <person name="Henrissat B."/>
            <person name="Grigoriev I.V."/>
            <person name="Hibbett D.S."/>
            <person name="Martin F."/>
            <person name="Nordberg H.P."/>
            <person name="Cantor M.N."/>
            <person name="Hua S.X."/>
        </authorList>
    </citation>
    <scope>NUCLEOTIDE SEQUENCE [LARGE SCALE GENOMIC DNA]</scope>
    <source>
        <strain evidence="1 2">Zn</strain>
    </source>
</reference>
<evidence type="ECO:0000313" key="2">
    <source>
        <dbReference type="Proteomes" id="UP000054321"/>
    </source>
</evidence>
<proteinExistence type="predicted"/>
<gene>
    <name evidence="1" type="ORF">OIDMADRAFT_20572</name>
</gene>
<feature type="non-terminal residue" evidence="1">
    <location>
        <position position="1"/>
    </location>
</feature>
<protein>
    <submittedName>
        <fullName evidence="1">Uncharacterized protein</fullName>
    </submittedName>
</protein>
<dbReference type="Proteomes" id="UP000054321">
    <property type="component" value="Unassembled WGS sequence"/>
</dbReference>
<dbReference type="OrthoDB" id="4177740at2759"/>
<organism evidence="1 2">
    <name type="scientific">Oidiodendron maius (strain Zn)</name>
    <dbReference type="NCBI Taxonomy" id="913774"/>
    <lineage>
        <taxon>Eukaryota</taxon>
        <taxon>Fungi</taxon>
        <taxon>Dikarya</taxon>
        <taxon>Ascomycota</taxon>
        <taxon>Pezizomycotina</taxon>
        <taxon>Leotiomycetes</taxon>
        <taxon>Leotiomycetes incertae sedis</taxon>
        <taxon>Myxotrichaceae</taxon>
        <taxon>Oidiodendron</taxon>
    </lineage>
</organism>
<dbReference type="HOGENOM" id="CLU_2740698_0_0_1"/>